<evidence type="ECO:0000313" key="2">
    <source>
        <dbReference type="Proteomes" id="UP000051952"/>
    </source>
</evidence>
<proteinExistence type="predicted"/>
<sequence length="125" mass="14584">EAQSTHFLKLSTCHECCSSLWRSTFRWTCVRVVAMPFLSMESTMAAHELTMGNPRTFLFINELTARWRFALTVVVQALRAMLTLVGESSACFASRQFRTHFRPRYDSWQPRRRSCHREVMSTLST</sequence>
<dbReference type="AlphaFoldDB" id="A0A0S4KIR7"/>
<protein>
    <submittedName>
        <fullName evidence="1">Uncharacterized protein</fullName>
    </submittedName>
</protein>
<reference evidence="2" key="1">
    <citation type="submission" date="2015-09" db="EMBL/GenBank/DDBJ databases">
        <authorList>
            <consortium name="Pathogen Informatics"/>
        </authorList>
    </citation>
    <scope>NUCLEOTIDE SEQUENCE [LARGE SCALE GENOMIC DNA]</scope>
    <source>
        <strain evidence="2">Lake Konstanz</strain>
    </source>
</reference>
<organism evidence="1 2">
    <name type="scientific">Bodo saltans</name>
    <name type="common">Flagellated protozoan</name>
    <dbReference type="NCBI Taxonomy" id="75058"/>
    <lineage>
        <taxon>Eukaryota</taxon>
        <taxon>Discoba</taxon>
        <taxon>Euglenozoa</taxon>
        <taxon>Kinetoplastea</taxon>
        <taxon>Metakinetoplastina</taxon>
        <taxon>Eubodonida</taxon>
        <taxon>Bodonidae</taxon>
        <taxon>Bodo</taxon>
    </lineage>
</organism>
<gene>
    <name evidence="1" type="ORF">BSAL_17980</name>
</gene>
<dbReference type="VEuPathDB" id="TriTrypDB:BSAL_17980"/>
<feature type="non-terminal residue" evidence="1">
    <location>
        <position position="1"/>
    </location>
</feature>
<keyword evidence="2" id="KW-1185">Reference proteome</keyword>
<name>A0A0S4KIR7_BODSA</name>
<accession>A0A0S4KIR7</accession>
<dbReference type="Proteomes" id="UP000051952">
    <property type="component" value="Unassembled WGS sequence"/>
</dbReference>
<dbReference type="EMBL" id="CYKH01001680">
    <property type="protein sequence ID" value="CUI14867.1"/>
    <property type="molecule type" value="Genomic_DNA"/>
</dbReference>
<evidence type="ECO:0000313" key="1">
    <source>
        <dbReference type="EMBL" id="CUI14867.1"/>
    </source>
</evidence>